<evidence type="ECO:0000313" key="2">
    <source>
        <dbReference type="EMBL" id="GAA4048573.1"/>
    </source>
</evidence>
<accession>A0ABP7UNP2</accession>
<evidence type="ECO:0000313" key="3">
    <source>
        <dbReference type="Proteomes" id="UP001500426"/>
    </source>
</evidence>
<dbReference type="SUPFAM" id="SSF53448">
    <property type="entry name" value="Nucleotide-diphospho-sugar transferases"/>
    <property type="match status" value="1"/>
</dbReference>
<gene>
    <name evidence="2" type="ORF">GCM10022388_12760</name>
</gene>
<dbReference type="Gene3D" id="3.90.550.10">
    <property type="entry name" value="Spore Coat Polysaccharide Biosynthesis Protein SpsA, Chain A"/>
    <property type="match status" value="1"/>
</dbReference>
<dbReference type="InterPro" id="IPR029044">
    <property type="entry name" value="Nucleotide-diphossugar_trans"/>
</dbReference>
<feature type="domain" description="Glycosyltransferase 2-like" evidence="1">
    <location>
        <begin position="6"/>
        <end position="156"/>
    </location>
</feature>
<dbReference type="Pfam" id="PF00535">
    <property type="entry name" value="Glycos_transf_2"/>
    <property type="match status" value="1"/>
</dbReference>
<reference evidence="3" key="1">
    <citation type="journal article" date="2019" name="Int. J. Syst. Evol. Microbiol.">
        <title>The Global Catalogue of Microorganisms (GCM) 10K type strain sequencing project: providing services to taxonomists for standard genome sequencing and annotation.</title>
        <authorList>
            <consortium name="The Broad Institute Genomics Platform"/>
            <consortium name="The Broad Institute Genome Sequencing Center for Infectious Disease"/>
            <person name="Wu L."/>
            <person name="Ma J."/>
        </authorList>
    </citation>
    <scope>NUCLEOTIDE SEQUENCE [LARGE SCALE GENOMIC DNA]</scope>
    <source>
        <strain evidence="3">JCM 17068</strain>
    </source>
</reference>
<dbReference type="EMBL" id="BAABCS010000014">
    <property type="protein sequence ID" value="GAA4048573.1"/>
    <property type="molecule type" value="Genomic_DNA"/>
</dbReference>
<evidence type="ECO:0000259" key="1">
    <source>
        <dbReference type="Pfam" id="PF00535"/>
    </source>
</evidence>
<keyword evidence="3" id="KW-1185">Reference proteome</keyword>
<organism evidence="2 3">
    <name type="scientific">Flavobacterium chungnamense</name>
    <dbReference type="NCBI Taxonomy" id="706182"/>
    <lineage>
        <taxon>Bacteria</taxon>
        <taxon>Pseudomonadati</taxon>
        <taxon>Bacteroidota</taxon>
        <taxon>Flavobacteriia</taxon>
        <taxon>Flavobacteriales</taxon>
        <taxon>Flavobacteriaceae</taxon>
        <taxon>Flavobacterium</taxon>
    </lineage>
</organism>
<dbReference type="PANTHER" id="PTHR22916:SF3">
    <property type="entry name" value="UDP-GLCNAC:BETAGAL BETA-1,3-N-ACETYLGLUCOSAMINYLTRANSFERASE-LIKE PROTEIN 1"/>
    <property type="match status" value="1"/>
</dbReference>
<comment type="caution">
    <text evidence="2">The sequence shown here is derived from an EMBL/GenBank/DDBJ whole genome shotgun (WGS) entry which is preliminary data.</text>
</comment>
<dbReference type="Proteomes" id="UP001500426">
    <property type="component" value="Unassembled WGS sequence"/>
</dbReference>
<name>A0ABP7UNP2_9FLAO</name>
<dbReference type="RefSeq" id="WP_345092360.1">
    <property type="nucleotide sequence ID" value="NZ_BAABCS010000014.1"/>
</dbReference>
<dbReference type="InterPro" id="IPR001173">
    <property type="entry name" value="Glyco_trans_2-like"/>
</dbReference>
<sequence length="278" mass="33012">MSYLISVIVPCYNQAHFLDETLNSILNQSYTNWECIIVNDGSPDDTENVAKKWTNKDHRFQYISKENGGLSSARNSGLEVAKGDFIQFLDSDDLLSSDKFQKSIDAVEKDGAEVVITNFIRFKKNLNQLKKAFCKLEEQTFTYESILLQWDRRFSIPIHCGLFKRETIGSVRFNEKLKAKEDWFFWIQTFKSNPKVSFINENMAQYRMHNKGMTKNNALMEENLKKAYLLIYNSLDDNHKEKFFERLMHELEHSKQEFKKFKDNVFYRKIFYKLKKLF</sequence>
<proteinExistence type="predicted"/>
<protein>
    <submittedName>
        <fullName evidence="2">Glycosyltransferase family 2 protein</fullName>
    </submittedName>
</protein>
<dbReference type="PANTHER" id="PTHR22916">
    <property type="entry name" value="GLYCOSYLTRANSFERASE"/>
    <property type="match status" value="1"/>
</dbReference>